<dbReference type="PROSITE" id="PS50181">
    <property type="entry name" value="FBOX"/>
    <property type="match status" value="1"/>
</dbReference>
<reference evidence="2 3" key="1">
    <citation type="journal article" date="2016" name="Proc. Natl. Acad. Sci. U.S.A.">
        <title>Comparative genomics of biotechnologically important yeasts.</title>
        <authorList>
            <person name="Riley R."/>
            <person name="Haridas S."/>
            <person name="Wolfe K.H."/>
            <person name="Lopes M.R."/>
            <person name="Hittinger C.T."/>
            <person name="Goeker M."/>
            <person name="Salamov A.A."/>
            <person name="Wisecaver J.H."/>
            <person name="Long T.M."/>
            <person name="Calvey C.H."/>
            <person name="Aerts A.L."/>
            <person name="Barry K.W."/>
            <person name="Choi C."/>
            <person name="Clum A."/>
            <person name="Coughlan A.Y."/>
            <person name="Deshpande S."/>
            <person name="Douglass A.P."/>
            <person name="Hanson S.J."/>
            <person name="Klenk H.-P."/>
            <person name="LaButti K.M."/>
            <person name="Lapidus A."/>
            <person name="Lindquist E.A."/>
            <person name="Lipzen A.M."/>
            <person name="Meier-Kolthoff J.P."/>
            <person name="Ohm R.A."/>
            <person name="Otillar R.P."/>
            <person name="Pangilinan J.L."/>
            <person name="Peng Y."/>
            <person name="Rokas A."/>
            <person name="Rosa C.A."/>
            <person name="Scheuner C."/>
            <person name="Sibirny A.A."/>
            <person name="Slot J.C."/>
            <person name="Stielow J.B."/>
            <person name="Sun H."/>
            <person name="Kurtzman C.P."/>
            <person name="Blackwell M."/>
            <person name="Grigoriev I.V."/>
            <person name="Jeffries T.W."/>
        </authorList>
    </citation>
    <scope>NUCLEOTIDE SEQUENCE [LARGE SCALE GENOMIC DNA]</scope>
    <source>
        <strain evidence="3">ATCC 58044 / CBS 1984 / NCYC 433 / NRRL Y-366-8</strain>
    </source>
</reference>
<protein>
    <recommendedName>
        <fullName evidence="1">F-box domain-containing protein</fullName>
    </recommendedName>
</protein>
<dbReference type="SUPFAM" id="SSF81383">
    <property type="entry name" value="F-box domain"/>
    <property type="match status" value="1"/>
</dbReference>
<accession>A0A1E3P791</accession>
<evidence type="ECO:0000313" key="3">
    <source>
        <dbReference type="Proteomes" id="UP000094112"/>
    </source>
</evidence>
<dbReference type="Proteomes" id="UP000094112">
    <property type="component" value="Unassembled WGS sequence"/>
</dbReference>
<evidence type="ECO:0000313" key="2">
    <source>
        <dbReference type="EMBL" id="ODQ61289.1"/>
    </source>
</evidence>
<organism evidence="2 3">
    <name type="scientific">Wickerhamomyces anomalus (strain ATCC 58044 / CBS 1984 / NCYC 433 / NRRL Y-366-8)</name>
    <name type="common">Yeast</name>
    <name type="synonym">Hansenula anomala</name>
    <dbReference type="NCBI Taxonomy" id="683960"/>
    <lineage>
        <taxon>Eukaryota</taxon>
        <taxon>Fungi</taxon>
        <taxon>Dikarya</taxon>
        <taxon>Ascomycota</taxon>
        <taxon>Saccharomycotina</taxon>
        <taxon>Saccharomycetes</taxon>
        <taxon>Phaffomycetales</taxon>
        <taxon>Wickerhamomycetaceae</taxon>
        <taxon>Wickerhamomyces</taxon>
    </lineage>
</organism>
<feature type="domain" description="F-box" evidence="1">
    <location>
        <begin position="7"/>
        <end position="52"/>
    </location>
</feature>
<dbReference type="AlphaFoldDB" id="A0A1E3P791"/>
<proteinExistence type="predicted"/>
<sequence length="254" mass="29818">MDIETINFPLRQLPPEIFQIVLFHLSQASIISLSKTCRALKQQCYSKLYGNIYIIVSTYCRSYEFTVTKKMKSRMTLSQNFTVISGLLSLSKFVTHTLPTLRTFVTKLYVDFLSFDKVLNPRIFDLLFDGPHAGDPLDVRDFEVPNDKYLIMEDINSVRKLFLRHFFLRLRKMDGYEVEYFKKIDNPLSFSGDLISYSTVINYEAMIIDLNEVIDGCERALVLDYRTYEAWPLLQHKVTQKTIHVHRAHYIARE</sequence>
<dbReference type="EMBL" id="KV454209">
    <property type="protein sequence ID" value="ODQ61289.1"/>
    <property type="molecule type" value="Genomic_DNA"/>
</dbReference>
<dbReference type="Pfam" id="PF00646">
    <property type="entry name" value="F-box"/>
    <property type="match status" value="1"/>
</dbReference>
<keyword evidence="3" id="KW-1185">Reference proteome</keyword>
<dbReference type="RefSeq" id="XP_019040496.1">
    <property type="nucleotide sequence ID" value="XM_019183258.1"/>
</dbReference>
<dbReference type="GeneID" id="30200504"/>
<dbReference type="InterPro" id="IPR036047">
    <property type="entry name" value="F-box-like_dom_sf"/>
</dbReference>
<dbReference type="InterPro" id="IPR001810">
    <property type="entry name" value="F-box_dom"/>
</dbReference>
<evidence type="ECO:0000259" key="1">
    <source>
        <dbReference type="PROSITE" id="PS50181"/>
    </source>
</evidence>
<gene>
    <name evidence="2" type="ORF">WICANDRAFT_61847</name>
</gene>
<name>A0A1E3P791_WICAA</name>